<proteinExistence type="predicted"/>
<dbReference type="AlphaFoldDB" id="A0A0F6W532"/>
<dbReference type="Proteomes" id="UP000034883">
    <property type="component" value="Chromosome"/>
</dbReference>
<evidence type="ECO:0000313" key="3">
    <source>
        <dbReference type="Proteomes" id="UP000034883"/>
    </source>
</evidence>
<feature type="region of interest" description="Disordered" evidence="1">
    <location>
        <begin position="1"/>
        <end position="45"/>
    </location>
</feature>
<gene>
    <name evidence="2" type="ORF">DB32_004849</name>
</gene>
<dbReference type="KEGG" id="samy:DB32_004849"/>
<keyword evidence="3" id="KW-1185">Reference proteome</keyword>
<name>A0A0F6W532_9BACT</name>
<accession>A0A0F6W532</accession>
<reference evidence="2 3" key="1">
    <citation type="submission" date="2015-03" db="EMBL/GenBank/DDBJ databases">
        <title>Genome assembly of Sandaracinus amylolyticus DSM 53668.</title>
        <authorList>
            <person name="Sharma G."/>
            <person name="Subramanian S."/>
        </authorList>
    </citation>
    <scope>NUCLEOTIDE SEQUENCE [LARGE SCALE GENOMIC DNA]</scope>
    <source>
        <strain evidence="2 3">DSM 53668</strain>
    </source>
</reference>
<protein>
    <submittedName>
        <fullName evidence="2">Uncharacterized protein</fullName>
    </submittedName>
</protein>
<evidence type="ECO:0000256" key="1">
    <source>
        <dbReference type="SAM" id="MobiDB-lite"/>
    </source>
</evidence>
<sequence length="58" mass="6936">MHESHQPAAHDTPGRDDEPIDTRHLPEERRASMTPRARPRIEDQITTQTRFRPWCFAW</sequence>
<feature type="compositionally biased region" description="Basic and acidic residues" evidence="1">
    <location>
        <begin position="12"/>
        <end position="31"/>
    </location>
</feature>
<organism evidence="2 3">
    <name type="scientific">Sandaracinus amylolyticus</name>
    <dbReference type="NCBI Taxonomy" id="927083"/>
    <lineage>
        <taxon>Bacteria</taxon>
        <taxon>Pseudomonadati</taxon>
        <taxon>Myxococcota</taxon>
        <taxon>Polyangia</taxon>
        <taxon>Polyangiales</taxon>
        <taxon>Sandaracinaceae</taxon>
        <taxon>Sandaracinus</taxon>
    </lineage>
</organism>
<dbReference type="EMBL" id="CP011125">
    <property type="protein sequence ID" value="AKF07700.1"/>
    <property type="molecule type" value="Genomic_DNA"/>
</dbReference>
<evidence type="ECO:0000313" key="2">
    <source>
        <dbReference type="EMBL" id="AKF07700.1"/>
    </source>
</evidence>